<comment type="caution">
    <text evidence="1">The sequence shown here is derived from an EMBL/GenBank/DDBJ whole genome shotgun (WGS) entry which is preliminary data.</text>
</comment>
<gene>
    <name evidence="1" type="ORF">AN396_07670</name>
</gene>
<proteinExistence type="predicted"/>
<keyword evidence="2" id="KW-1185">Reference proteome</keyword>
<protein>
    <submittedName>
        <fullName evidence="1">3-oxoacyl-[acyl-carrier-protein] reductase</fullName>
    </submittedName>
</protein>
<accession>A0ACC8XB34</accession>
<organism evidence="1 2">
    <name type="scientific">Candidatus Epulonipiscium fishelsonii</name>
    <dbReference type="NCBI Taxonomy" id="77094"/>
    <lineage>
        <taxon>Bacteria</taxon>
        <taxon>Bacillati</taxon>
        <taxon>Bacillota</taxon>
        <taxon>Clostridia</taxon>
        <taxon>Lachnospirales</taxon>
        <taxon>Lachnospiraceae</taxon>
        <taxon>Candidatus Epulonipiscium</taxon>
    </lineage>
</organism>
<dbReference type="EMBL" id="LJDB01000062">
    <property type="protein sequence ID" value="ONI39628.1"/>
    <property type="molecule type" value="Genomic_DNA"/>
</dbReference>
<name>A0ACC8XB34_9FIRM</name>
<dbReference type="Proteomes" id="UP000188605">
    <property type="component" value="Unassembled WGS sequence"/>
</dbReference>
<evidence type="ECO:0000313" key="1">
    <source>
        <dbReference type="EMBL" id="ONI39628.1"/>
    </source>
</evidence>
<reference evidence="1" key="1">
    <citation type="submission" date="2016-08" db="EMBL/GenBank/DDBJ databases">
        <authorList>
            <person name="Ngugi D.K."/>
            <person name="Miyake S."/>
            <person name="Stingl U."/>
        </authorList>
    </citation>
    <scope>NUCLEOTIDE SEQUENCE</scope>
    <source>
        <strain evidence="1">SCG-B11WGA-EpuloA1</strain>
    </source>
</reference>
<evidence type="ECO:0000313" key="2">
    <source>
        <dbReference type="Proteomes" id="UP000188605"/>
    </source>
</evidence>
<sequence length="247" mass="26066">MLTEKVAVVTGGNRGIGKAIALAFAKQGAKVVINCSAEKSLETANKVVDEIASFGGEAFAVVADVSSFSEAKNLIDASIKKFGKIDILVNNAGITKDGLLLRMSEEDFDDVINVNLKGAFNCIRHAVRPMMKFGGSIINMTSVSGLSGNAGQVNYSSAKAGLVGMTKATAREFAKKKIRVNAIAPGFIETDMTHGLNDEVKNEIAKTIPLKRMGSVEEVANVALFLASDLSSYITGETIRVDGGMIM</sequence>